<keyword evidence="6" id="KW-0808">Transferase</keyword>
<dbReference type="SMART" id="SM00220">
    <property type="entry name" value="S_TKc"/>
    <property type="match status" value="1"/>
</dbReference>
<dbReference type="FunFam" id="1.10.510.10:FF:000076">
    <property type="entry name" value="Mitogen-activated protein kinase kinase kinase"/>
    <property type="match status" value="1"/>
</dbReference>
<dbReference type="InterPro" id="IPR000719">
    <property type="entry name" value="Prot_kinase_dom"/>
</dbReference>
<evidence type="ECO:0000256" key="16">
    <source>
        <dbReference type="SAM" id="MobiDB-lite"/>
    </source>
</evidence>
<dbReference type="InterPro" id="IPR001452">
    <property type="entry name" value="SH3_domain"/>
</dbReference>
<dbReference type="GO" id="GO:0106310">
    <property type="term" value="F:protein serine kinase activity"/>
    <property type="evidence" value="ECO:0007669"/>
    <property type="project" value="RHEA"/>
</dbReference>
<feature type="domain" description="SH3" evidence="17">
    <location>
        <begin position="16"/>
        <end position="81"/>
    </location>
</feature>
<dbReference type="PROSITE" id="PS50011">
    <property type="entry name" value="PROTEIN_KINASE_DOM"/>
    <property type="match status" value="1"/>
</dbReference>
<dbReference type="Gene3D" id="3.30.200.20">
    <property type="entry name" value="Phosphorylase Kinase, domain 1"/>
    <property type="match status" value="1"/>
</dbReference>
<dbReference type="GO" id="GO:0005524">
    <property type="term" value="F:ATP binding"/>
    <property type="evidence" value="ECO:0007669"/>
    <property type="project" value="UniProtKB-UniRule"/>
</dbReference>
<dbReference type="PANTHER" id="PTHR44329">
    <property type="entry name" value="SERINE/THREONINE-PROTEIN KINASE TNNI3K-RELATED"/>
    <property type="match status" value="1"/>
</dbReference>
<keyword evidence="15" id="KW-0175">Coiled coil</keyword>
<evidence type="ECO:0000256" key="10">
    <source>
        <dbReference type="ARBA" id="ARBA00022840"/>
    </source>
</evidence>
<dbReference type="Pfam" id="PF14604">
    <property type="entry name" value="SH3_9"/>
    <property type="match status" value="1"/>
</dbReference>
<dbReference type="InterPro" id="IPR051681">
    <property type="entry name" value="Ser/Thr_Kinases-Pseudokinases"/>
</dbReference>
<organism evidence="19 20">
    <name type="scientific">Equus caballus</name>
    <name type="common">Horse</name>
    <dbReference type="NCBI Taxonomy" id="9796"/>
    <lineage>
        <taxon>Eukaryota</taxon>
        <taxon>Metazoa</taxon>
        <taxon>Chordata</taxon>
        <taxon>Craniata</taxon>
        <taxon>Vertebrata</taxon>
        <taxon>Euteleostomi</taxon>
        <taxon>Mammalia</taxon>
        <taxon>Eutheria</taxon>
        <taxon>Laurasiatheria</taxon>
        <taxon>Perissodactyla</taxon>
        <taxon>Equidae</taxon>
        <taxon>Equus</taxon>
    </lineage>
</organism>
<dbReference type="SUPFAM" id="SSF50044">
    <property type="entry name" value="SH3-domain"/>
    <property type="match status" value="1"/>
</dbReference>
<evidence type="ECO:0000256" key="12">
    <source>
        <dbReference type="ARBA" id="ARBA00048329"/>
    </source>
</evidence>
<proteinExistence type="inferred from homology"/>
<name>A0A3Q2GXQ8_HORSE</name>
<sequence length="904" mass="98645">MEEEVGGAAKEWGATPAGPVWTAVFDYEAAGDEELTLRRGDRVQVLSQDWAVSGDEGWWTGRLPSGRVGVFPSNYVTPGPPAAPAGLQLPQEIPFHELQLEEIIGVGGFGKVYRALWRGEEVAVKAARLDPERDPALTAEQVRQEARLFGALQHPNIIALRGACLSPPHLCLVMEYARGGALSRVLAGRRVPPHVLVNWAVQVARGMNYLHNDAPVPIIHRDLKSINILILEAIENHNLADTVLKITDFGLAREWHKTTKMSAAGTYAWMAPEVIRLSLFSKSSDVWSFGVLLWELLTGEVPYREIDALAVAYGVAMNKLTLPIPSTCPEPFARLLEECWDPDPHGRPDFGSILKQLEAIEQSALFQMPLESFHSLQEDWKLEIQHMFDDLRTKEKELRSREEELLRAAQEQRFQEEQLRRREQELAEREMDIVERELHLLMCQLSQEKPRVRKRRGNFKRSRLLKLREGGSHISLPSGFEHKITVQASPTLDKRKGSDGASPPASPSIIPRLRAIRLTPVDGGGGGSSGSSSGGSVTWGRSGPPKKEELVGGKKKGRTWGPSSTLQKERAGGEERLKALGEGSKQWSSSAPNLGKSPKHTPIAPGFASLNEMGKTVRAPLRERGRGHPLARRGAEPETNGGPFPRVGGGSGISLVPRGAGIPGKGDSQAPGCGVTPRGRGPCGEEDARTAPRGDSAVSLSEGPRGPGPAGVERGLSRLQRSSRRRRAAAACPPPRTAPRPTSRRRCRPSAPRGRPPRDPRPAAGGAASWPCWAAPRCWAPWAWAPTWPRRAPPTARSSGAGSTGSSSPAPAAARPPAPRAAATTPARAWRPRPPSCRCRPCPTATPRARCCAPTATRPRRPRPPRRPPRPRPAPTPWWTWSWRASRRTPASRSHPPTSRPRAP</sequence>
<keyword evidence="4 13" id="KW-0728">SH3 domain</keyword>
<dbReference type="AlphaFoldDB" id="A0A3Q2GXQ8"/>
<evidence type="ECO:0000256" key="11">
    <source>
        <dbReference type="ARBA" id="ARBA00047559"/>
    </source>
</evidence>
<evidence type="ECO:0000256" key="4">
    <source>
        <dbReference type="ARBA" id="ARBA00022443"/>
    </source>
</evidence>
<dbReference type="Pfam" id="PF07714">
    <property type="entry name" value="PK_Tyr_Ser-Thr"/>
    <property type="match status" value="1"/>
</dbReference>
<accession>A0A3Q2GXQ8</accession>
<feature type="binding site" evidence="14">
    <location>
        <position position="125"/>
    </location>
    <ligand>
        <name>ATP</name>
        <dbReference type="ChEBI" id="CHEBI:30616"/>
    </ligand>
</feature>
<evidence type="ECO:0000259" key="17">
    <source>
        <dbReference type="PROSITE" id="PS50002"/>
    </source>
</evidence>
<feature type="compositionally biased region" description="Low complexity" evidence="16">
    <location>
        <begin position="820"/>
        <end position="829"/>
    </location>
</feature>
<dbReference type="SUPFAM" id="SSF56112">
    <property type="entry name" value="Protein kinase-like (PK-like)"/>
    <property type="match status" value="1"/>
</dbReference>
<evidence type="ECO:0000256" key="7">
    <source>
        <dbReference type="ARBA" id="ARBA00022737"/>
    </source>
</evidence>
<dbReference type="GO" id="GO:0004709">
    <property type="term" value="F:MAP kinase kinase kinase activity"/>
    <property type="evidence" value="ECO:0007669"/>
    <property type="project" value="UniProtKB-EC"/>
</dbReference>
<evidence type="ECO:0000256" key="8">
    <source>
        <dbReference type="ARBA" id="ARBA00022741"/>
    </source>
</evidence>
<keyword evidence="8 14" id="KW-0547">Nucleotide-binding</keyword>
<keyword evidence="5" id="KW-0723">Serine/threonine-protein kinase</keyword>
<comment type="similarity">
    <text evidence="2">Belongs to the protein kinase superfamily. STE Ser/Thr protein kinase family. MAP kinase kinase kinase subfamily.</text>
</comment>
<dbReference type="CDD" id="cd12059">
    <property type="entry name" value="SH3_MLK1-3"/>
    <property type="match status" value="1"/>
</dbReference>
<dbReference type="InterPro" id="IPR035779">
    <property type="entry name" value="MLK1-3_SH3"/>
</dbReference>
<dbReference type="Ensembl" id="ENSECAT00000045490.2">
    <property type="protein sequence ID" value="ENSECAP00000025702.2"/>
    <property type="gene ID" value="ENSECAG00000037204.3"/>
</dbReference>
<dbReference type="InterPro" id="IPR008271">
    <property type="entry name" value="Ser/Thr_kinase_AS"/>
</dbReference>
<dbReference type="InterPro" id="IPR017441">
    <property type="entry name" value="Protein_kinase_ATP_BS"/>
</dbReference>
<dbReference type="InterPro" id="IPR011009">
    <property type="entry name" value="Kinase-like_dom_sf"/>
</dbReference>
<reference evidence="19" key="3">
    <citation type="submission" date="2025-09" db="UniProtKB">
        <authorList>
            <consortium name="Ensembl"/>
        </authorList>
    </citation>
    <scope>IDENTIFICATION</scope>
    <source>
        <strain evidence="19">Thoroughbred</strain>
    </source>
</reference>
<dbReference type="Proteomes" id="UP000002281">
    <property type="component" value="Chromosome 10"/>
</dbReference>
<evidence type="ECO:0000313" key="20">
    <source>
        <dbReference type="Proteomes" id="UP000002281"/>
    </source>
</evidence>
<dbReference type="PANTHER" id="PTHR44329:SF39">
    <property type="entry name" value="MITOGEN-ACTIVATED PROTEIN KINASE KINASE KINASE 10"/>
    <property type="match status" value="1"/>
</dbReference>
<dbReference type="PROSITE" id="PS00107">
    <property type="entry name" value="PROTEIN_KINASE_ATP"/>
    <property type="match status" value="1"/>
</dbReference>
<dbReference type="SMART" id="SM00326">
    <property type="entry name" value="SH3"/>
    <property type="match status" value="1"/>
</dbReference>
<evidence type="ECO:0000256" key="14">
    <source>
        <dbReference type="PROSITE-ProRule" id="PRU10141"/>
    </source>
</evidence>
<dbReference type="GeneTree" id="ENSGT00940000160518"/>
<evidence type="ECO:0000256" key="6">
    <source>
        <dbReference type="ARBA" id="ARBA00022679"/>
    </source>
</evidence>
<feature type="compositionally biased region" description="Basic residues" evidence="16">
    <location>
        <begin position="858"/>
        <end position="870"/>
    </location>
</feature>
<comment type="catalytic activity">
    <reaction evidence="11">
        <text>L-threonyl-[protein] + ATP = O-phospho-L-threonyl-[protein] + ADP + H(+)</text>
        <dbReference type="Rhea" id="RHEA:46608"/>
        <dbReference type="Rhea" id="RHEA-COMP:11060"/>
        <dbReference type="Rhea" id="RHEA-COMP:11605"/>
        <dbReference type="ChEBI" id="CHEBI:15378"/>
        <dbReference type="ChEBI" id="CHEBI:30013"/>
        <dbReference type="ChEBI" id="CHEBI:30616"/>
        <dbReference type="ChEBI" id="CHEBI:61977"/>
        <dbReference type="ChEBI" id="CHEBI:456216"/>
        <dbReference type="EC" id="2.7.11.25"/>
    </reaction>
</comment>
<dbReference type="Gene3D" id="1.10.510.10">
    <property type="entry name" value="Transferase(Phosphotransferase) domain 1"/>
    <property type="match status" value="1"/>
</dbReference>
<feature type="domain" description="Protein kinase" evidence="18">
    <location>
        <begin position="98"/>
        <end position="366"/>
    </location>
</feature>
<feature type="region of interest" description="Disordered" evidence="16">
    <location>
        <begin position="490"/>
        <end position="769"/>
    </location>
</feature>
<reference evidence="19" key="2">
    <citation type="submission" date="2025-08" db="UniProtKB">
        <authorList>
            <consortium name="Ensembl"/>
        </authorList>
    </citation>
    <scope>IDENTIFICATION</scope>
    <source>
        <strain evidence="19">Thoroughbred</strain>
    </source>
</reference>
<dbReference type="PROSITE" id="PS50002">
    <property type="entry name" value="SH3"/>
    <property type="match status" value="1"/>
</dbReference>
<keyword evidence="10 14" id="KW-0067">ATP-binding</keyword>
<feature type="compositionally biased region" description="Low complexity" evidence="16">
    <location>
        <begin position="501"/>
        <end position="511"/>
    </location>
</feature>
<dbReference type="PRINTS" id="PR00109">
    <property type="entry name" value="TYRKINASE"/>
</dbReference>
<dbReference type="InterPro" id="IPR036028">
    <property type="entry name" value="SH3-like_dom_sf"/>
</dbReference>
<keyword evidence="7" id="KW-0677">Repeat</keyword>
<feature type="region of interest" description="Disordered" evidence="16">
    <location>
        <begin position="785"/>
        <end position="904"/>
    </location>
</feature>
<dbReference type="FunFam" id="3.30.200.20:FF:000085">
    <property type="entry name" value="Mitogen-activated protein kinase kinase kinase"/>
    <property type="match status" value="1"/>
</dbReference>
<comment type="catalytic activity">
    <reaction evidence="12">
        <text>L-seryl-[protein] + ATP = O-phospho-L-seryl-[protein] + ADP + H(+)</text>
        <dbReference type="Rhea" id="RHEA:17989"/>
        <dbReference type="Rhea" id="RHEA-COMP:9863"/>
        <dbReference type="Rhea" id="RHEA-COMP:11604"/>
        <dbReference type="ChEBI" id="CHEBI:15378"/>
        <dbReference type="ChEBI" id="CHEBI:29999"/>
        <dbReference type="ChEBI" id="CHEBI:30616"/>
        <dbReference type="ChEBI" id="CHEBI:83421"/>
        <dbReference type="ChEBI" id="CHEBI:456216"/>
        <dbReference type="EC" id="2.7.11.25"/>
    </reaction>
</comment>
<evidence type="ECO:0000256" key="13">
    <source>
        <dbReference type="PROSITE-ProRule" id="PRU00192"/>
    </source>
</evidence>
<feature type="compositionally biased region" description="Basic and acidic residues" evidence="16">
    <location>
        <begin position="567"/>
        <end position="579"/>
    </location>
</feature>
<evidence type="ECO:0000313" key="19">
    <source>
        <dbReference type="Ensembl" id="ENSECAP00000025702.2"/>
    </source>
</evidence>
<dbReference type="Gene3D" id="2.30.30.40">
    <property type="entry name" value="SH3 Domains"/>
    <property type="match status" value="1"/>
</dbReference>
<keyword evidence="9" id="KW-0418">Kinase</keyword>
<dbReference type="Bgee" id="ENSECAG00000037204">
    <property type="expression patterns" value="Expressed in prefrontal cortex and 21 other cell types or tissues"/>
</dbReference>
<evidence type="ECO:0000256" key="5">
    <source>
        <dbReference type="ARBA" id="ARBA00022527"/>
    </source>
</evidence>
<feature type="coiled-coil region" evidence="15">
    <location>
        <begin position="391"/>
        <end position="444"/>
    </location>
</feature>
<dbReference type="EC" id="2.7.11.25" evidence="3"/>
<evidence type="ECO:0000256" key="15">
    <source>
        <dbReference type="SAM" id="Coils"/>
    </source>
</evidence>
<feature type="compositionally biased region" description="Low complexity" evidence="16">
    <location>
        <begin position="836"/>
        <end position="857"/>
    </location>
</feature>
<reference evidence="19 20" key="1">
    <citation type="journal article" date="2009" name="Science">
        <title>Genome sequence, comparative analysis, and population genetics of the domestic horse.</title>
        <authorList>
            <consortium name="Broad Institute Genome Sequencing Platform"/>
            <consortium name="Broad Institute Whole Genome Assembly Team"/>
            <person name="Wade C.M."/>
            <person name="Giulotto E."/>
            <person name="Sigurdsson S."/>
            <person name="Zoli M."/>
            <person name="Gnerre S."/>
            <person name="Imsland F."/>
            <person name="Lear T.L."/>
            <person name="Adelson D.L."/>
            <person name="Bailey E."/>
            <person name="Bellone R.R."/>
            <person name="Bloecker H."/>
            <person name="Distl O."/>
            <person name="Edgar R.C."/>
            <person name="Garber M."/>
            <person name="Leeb T."/>
            <person name="Mauceli E."/>
            <person name="MacLeod J.N."/>
            <person name="Penedo M.C.T."/>
            <person name="Raison J.M."/>
            <person name="Sharpe T."/>
            <person name="Vogel J."/>
            <person name="Andersson L."/>
            <person name="Antczak D.F."/>
            <person name="Biagi T."/>
            <person name="Binns M.M."/>
            <person name="Chowdhary B.P."/>
            <person name="Coleman S.J."/>
            <person name="Della Valle G."/>
            <person name="Fryc S."/>
            <person name="Guerin G."/>
            <person name="Hasegawa T."/>
            <person name="Hill E.W."/>
            <person name="Jurka J."/>
            <person name="Kiialainen A."/>
            <person name="Lindgren G."/>
            <person name="Liu J."/>
            <person name="Magnani E."/>
            <person name="Mickelson J.R."/>
            <person name="Murray J."/>
            <person name="Nergadze S.G."/>
            <person name="Onofrio R."/>
            <person name="Pedroni S."/>
            <person name="Piras M.F."/>
            <person name="Raudsepp T."/>
            <person name="Rocchi M."/>
            <person name="Roeed K.H."/>
            <person name="Ryder O.A."/>
            <person name="Searle S."/>
            <person name="Skow L."/>
            <person name="Swinburne J.E."/>
            <person name="Syvaenen A.C."/>
            <person name="Tozaki T."/>
            <person name="Valberg S.J."/>
            <person name="Vaudin M."/>
            <person name="White J.R."/>
            <person name="Zody M.C."/>
            <person name="Lander E.S."/>
            <person name="Lindblad-Toh K."/>
        </authorList>
    </citation>
    <scope>NUCLEOTIDE SEQUENCE [LARGE SCALE GENOMIC DNA]</scope>
    <source>
        <strain evidence="19 20">Thoroughbred</strain>
    </source>
</reference>
<comment type="cofactor">
    <cofactor evidence="1">
        <name>Mg(2+)</name>
        <dbReference type="ChEBI" id="CHEBI:18420"/>
    </cofactor>
</comment>
<protein>
    <recommendedName>
        <fullName evidence="3">mitogen-activated protein kinase kinase kinase</fullName>
        <ecNumber evidence="3">2.7.11.25</ecNumber>
    </recommendedName>
</protein>
<evidence type="ECO:0000256" key="1">
    <source>
        <dbReference type="ARBA" id="ARBA00001946"/>
    </source>
</evidence>
<evidence type="ECO:0000256" key="9">
    <source>
        <dbReference type="ARBA" id="ARBA00022777"/>
    </source>
</evidence>
<evidence type="ECO:0000256" key="3">
    <source>
        <dbReference type="ARBA" id="ARBA00012406"/>
    </source>
</evidence>
<dbReference type="PRINTS" id="PR00452">
    <property type="entry name" value="SH3DOMAIN"/>
</dbReference>
<evidence type="ECO:0000259" key="18">
    <source>
        <dbReference type="PROSITE" id="PS50011"/>
    </source>
</evidence>
<keyword evidence="20" id="KW-1185">Reference proteome</keyword>
<feature type="compositionally biased region" description="Low complexity" evidence="16">
    <location>
        <begin position="785"/>
        <end position="813"/>
    </location>
</feature>
<feature type="compositionally biased region" description="Gly residues" evidence="16">
    <location>
        <begin position="522"/>
        <end position="533"/>
    </location>
</feature>
<dbReference type="InterPro" id="IPR001245">
    <property type="entry name" value="Ser-Thr/Tyr_kinase_cat_dom"/>
</dbReference>
<dbReference type="PROSITE" id="PS00108">
    <property type="entry name" value="PROTEIN_KINASE_ST"/>
    <property type="match status" value="1"/>
</dbReference>
<evidence type="ECO:0000256" key="2">
    <source>
        <dbReference type="ARBA" id="ARBA00006529"/>
    </source>
</evidence>
<gene>
    <name evidence="19" type="primary">MAP3K10</name>
</gene>